<dbReference type="EMBL" id="JBFNQD010000004">
    <property type="protein sequence ID" value="MEW9306697.1"/>
    <property type="molecule type" value="Genomic_DNA"/>
</dbReference>
<evidence type="ECO:0000259" key="8">
    <source>
        <dbReference type="PROSITE" id="PS50109"/>
    </source>
</evidence>
<dbReference type="EC" id="2.7.13.3" evidence="2"/>
<keyword evidence="4 10" id="KW-0808">Transferase</keyword>
<reference evidence="11 13" key="2">
    <citation type="submission" date="2024-09" db="EMBL/GenBank/DDBJ databases">
        <title>Description of Labrys sedimenti sp. nov., isolated from a diclofenac-degrading enrichment culture, and genome-based reclassification of Labrys portucalensis as a later heterotypic synonym of Labrys neptuniae.</title>
        <authorList>
            <person name="Tancsics A."/>
            <person name="Csepanyi A."/>
        </authorList>
    </citation>
    <scope>NUCLEOTIDE SEQUENCE [LARGE SCALE GENOMIC DNA]</scope>
    <source>
        <strain evidence="11 13">LMG 23412</strain>
    </source>
</reference>
<dbReference type="Proteomes" id="UP001555786">
    <property type="component" value="Unassembled WGS sequence"/>
</dbReference>
<reference evidence="10 12" key="1">
    <citation type="submission" date="2024-07" db="EMBL/GenBank/DDBJ databases">
        <title>Description of Labrys sedimenti sp. nov., isolated from a diclofenac-degrading enrichment culture.</title>
        <authorList>
            <person name="Tancsics A."/>
            <person name="Csepanyi A."/>
        </authorList>
    </citation>
    <scope>NUCLEOTIDE SEQUENCE [LARGE SCALE GENOMIC DNA]</scope>
    <source>
        <strain evidence="10 12">LMG 23578</strain>
    </source>
</reference>
<gene>
    <name evidence="10" type="ORF">ABXS05_14195</name>
    <name evidence="11" type="ORF">ACETRX_18060</name>
</gene>
<feature type="domain" description="Response regulatory" evidence="9">
    <location>
        <begin position="473"/>
        <end position="587"/>
    </location>
</feature>
<dbReference type="SMART" id="SM00387">
    <property type="entry name" value="HATPase_c"/>
    <property type="match status" value="1"/>
</dbReference>
<dbReference type="InterPro" id="IPR036890">
    <property type="entry name" value="HATPase_C_sf"/>
</dbReference>
<dbReference type="InterPro" id="IPR003594">
    <property type="entry name" value="HATPase_dom"/>
</dbReference>
<dbReference type="Proteomes" id="UP001595190">
    <property type="component" value="Unassembled WGS sequence"/>
</dbReference>
<accession>A0ABV3PM13</accession>
<dbReference type="InterPro" id="IPR005467">
    <property type="entry name" value="His_kinase_dom"/>
</dbReference>
<sequence>MAALLFKPVPARIAAEQLRFMLGTAPFAFIIGGIGNAAMAVIFALNAPVLPLAIWAVCAFLPVPFLRLLANRFRDSPDPVAEAGRYQRYAVLLATAIGVLRGILPWIAFDQASPLAIALLLCFMAGIQAGSLSFMAPVLPAFVGYSVVFIAMLSLKLVTLGDPMYWGMAIGSILFCIAIIASARSASQTFQKLAELRFENNELVERLRQETAIAQAARLEAETANQAKSKFLAAASHDLRQPIHAQGLFLEVLARGQLTAQQREILDNARAASSASGDMLNTLLDFSRLEAGVVTVSKRCFELQPLLNRIGTELAPSADEKGIVYRQRDTDVMVESDPALVELILRNLISNAIRYTERGGVLIGCRRRSDQVHVEVWDSGIGIAADNQQEIFREFHQLGNPERDRRKGLGLGLAITERLARAANHELRLRSVVGRGSKFALILPLAAGQSGMQADPEPSAFANDHTTLGTPCRILVIDDDEAVREGMLRLLKTWGARCEAVEGIEQARLCLDRMAPDLVICDYRLREQRTGAEAIAILRERIPDLPAILITGDTAPERLREAEASGIPLLHKPVLPAALFARIRSTLPPRAKRAHG</sequence>
<dbReference type="Pfam" id="PF02518">
    <property type="entry name" value="HATPase_c"/>
    <property type="match status" value="1"/>
</dbReference>
<dbReference type="PROSITE" id="PS50109">
    <property type="entry name" value="HIS_KIN"/>
    <property type="match status" value="1"/>
</dbReference>
<dbReference type="PROSITE" id="PS50110">
    <property type="entry name" value="RESPONSE_REGULATORY"/>
    <property type="match status" value="1"/>
</dbReference>
<feature type="transmembrane region" description="Helical" evidence="7">
    <location>
        <begin position="49"/>
        <end position="69"/>
    </location>
</feature>
<dbReference type="InterPro" id="IPR003661">
    <property type="entry name" value="HisK_dim/P_dom"/>
</dbReference>
<dbReference type="InterPro" id="IPR001789">
    <property type="entry name" value="Sig_transdc_resp-reg_receiver"/>
</dbReference>
<keyword evidence="3 6" id="KW-0597">Phosphoprotein</keyword>
<dbReference type="CDD" id="cd00082">
    <property type="entry name" value="HisKA"/>
    <property type="match status" value="1"/>
</dbReference>
<evidence type="ECO:0000313" key="11">
    <source>
        <dbReference type="EMBL" id="MFC2251542.1"/>
    </source>
</evidence>
<evidence type="ECO:0000313" key="12">
    <source>
        <dbReference type="Proteomes" id="UP001555786"/>
    </source>
</evidence>
<evidence type="ECO:0000256" key="7">
    <source>
        <dbReference type="SAM" id="Phobius"/>
    </source>
</evidence>
<feature type="transmembrane region" description="Helical" evidence="7">
    <location>
        <begin position="89"/>
        <end position="109"/>
    </location>
</feature>
<dbReference type="SUPFAM" id="SSF47384">
    <property type="entry name" value="Homodimeric domain of signal transducing histidine kinase"/>
    <property type="match status" value="1"/>
</dbReference>
<keyword evidence="5 10" id="KW-0418">Kinase</keyword>
<dbReference type="SUPFAM" id="SSF55874">
    <property type="entry name" value="ATPase domain of HSP90 chaperone/DNA topoisomerase II/histidine kinase"/>
    <property type="match status" value="1"/>
</dbReference>
<organism evidence="10 12">
    <name type="scientific">Labrys neptuniae</name>
    <dbReference type="NCBI Taxonomy" id="376174"/>
    <lineage>
        <taxon>Bacteria</taxon>
        <taxon>Pseudomonadati</taxon>
        <taxon>Pseudomonadota</taxon>
        <taxon>Alphaproteobacteria</taxon>
        <taxon>Hyphomicrobiales</taxon>
        <taxon>Xanthobacteraceae</taxon>
        <taxon>Labrys</taxon>
    </lineage>
</organism>
<dbReference type="InterPro" id="IPR036097">
    <property type="entry name" value="HisK_dim/P_sf"/>
</dbReference>
<evidence type="ECO:0000256" key="1">
    <source>
        <dbReference type="ARBA" id="ARBA00000085"/>
    </source>
</evidence>
<evidence type="ECO:0000256" key="5">
    <source>
        <dbReference type="ARBA" id="ARBA00022777"/>
    </source>
</evidence>
<evidence type="ECO:0000259" key="9">
    <source>
        <dbReference type="PROSITE" id="PS50110"/>
    </source>
</evidence>
<keyword evidence="7" id="KW-0472">Membrane</keyword>
<feature type="transmembrane region" description="Helical" evidence="7">
    <location>
        <begin position="164"/>
        <end position="183"/>
    </location>
</feature>
<dbReference type="PRINTS" id="PR00344">
    <property type="entry name" value="BCTRLSENSOR"/>
</dbReference>
<dbReference type="PANTHER" id="PTHR43047:SF9">
    <property type="entry name" value="HISTIDINE KINASE"/>
    <property type="match status" value="1"/>
</dbReference>
<evidence type="ECO:0000256" key="4">
    <source>
        <dbReference type="ARBA" id="ARBA00022679"/>
    </source>
</evidence>
<dbReference type="EMBL" id="JBHGPK010000007">
    <property type="protein sequence ID" value="MFC2251542.1"/>
    <property type="molecule type" value="Genomic_DNA"/>
</dbReference>
<keyword evidence="7" id="KW-0812">Transmembrane</keyword>
<dbReference type="InterPro" id="IPR011006">
    <property type="entry name" value="CheY-like_superfamily"/>
</dbReference>
<dbReference type="GO" id="GO:0004673">
    <property type="term" value="F:protein histidine kinase activity"/>
    <property type="evidence" value="ECO:0007669"/>
    <property type="project" value="UniProtKB-EC"/>
</dbReference>
<dbReference type="SMART" id="SM00448">
    <property type="entry name" value="REC"/>
    <property type="match status" value="1"/>
</dbReference>
<proteinExistence type="predicted"/>
<name>A0ABV3PM13_9HYPH</name>
<dbReference type="RefSeq" id="WP_311945100.1">
    <property type="nucleotide sequence ID" value="NZ_JAVSCS010000065.1"/>
</dbReference>
<dbReference type="Gene3D" id="1.10.287.130">
    <property type="match status" value="1"/>
</dbReference>
<feature type="transmembrane region" description="Helical" evidence="7">
    <location>
        <begin position="20"/>
        <end position="43"/>
    </location>
</feature>
<keyword evidence="7" id="KW-1133">Transmembrane helix</keyword>
<dbReference type="Gene3D" id="3.40.50.2300">
    <property type="match status" value="1"/>
</dbReference>
<dbReference type="CDD" id="cd00156">
    <property type="entry name" value="REC"/>
    <property type="match status" value="1"/>
</dbReference>
<evidence type="ECO:0000313" key="10">
    <source>
        <dbReference type="EMBL" id="MEW9306697.1"/>
    </source>
</evidence>
<evidence type="ECO:0000256" key="6">
    <source>
        <dbReference type="PROSITE-ProRule" id="PRU00169"/>
    </source>
</evidence>
<evidence type="ECO:0000256" key="3">
    <source>
        <dbReference type="ARBA" id="ARBA00022553"/>
    </source>
</evidence>
<dbReference type="PANTHER" id="PTHR43047">
    <property type="entry name" value="TWO-COMPONENT HISTIDINE PROTEIN KINASE"/>
    <property type="match status" value="1"/>
</dbReference>
<dbReference type="SMART" id="SM00388">
    <property type="entry name" value="HisKA"/>
    <property type="match status" value="1"/>
</dbReference>
<dbReference type="Gene3D" id="3.30.565.10">
    <property type="entry name" value="Histidine kinase-like ATPase, C-terminal domain"/>
    <property type="match status" value="1"/>
</dbReference>
<dbReference type="Pfam" id="PF00512">
    <property type="entry name" value="HisKA"/>
    <property type="match status" value="1"/>
</dbReference>
<feature type="domain" description="Histidine kinase" evidence="8">
    <location>
        <begin position="234"/>
        <end position="447"/>
    </location>
</feature>
<dbReference type="InterPro" id="IPR004358">
    <property type="entry name" value="Sig_transdc_His_kin-like_C"/>
</dbReference>
<dbReference type="Pfam" id="PF00072">
    <property type="entry name" value="Response_reg"/>
    <property type="match status" value="1"/>
</dbReference>
<evidence type="ECO:0000256" key="2">
    <source>
        <dbReference type="ARBA" id="ARBA00012438"/>
    </source>
</evidence>
<comment type="caution">
    <text evidence="10">The sequence shown here is derived from an EMBL/GenBank/DDBJ whole genome shotgun (WGS) entry which is preliminary data.</text>
</comment>
<protein>
    <recommendedName>
        <fullName evidence="2">histidine kinase</fullName>
        <ecNumber evidence="2">2.7.13.3</ecNumber>
    </recommendedName>
</protein>
<feature type="modified residue" description="4-aspartylphosphate" evidence="6">
    <location>
        <position position="522"/>
    </location>
</feature>
<keyword evidence="12" id="KW-1185">Reference proteome</keyword>
<evidence type="ECO:0000313" key="13">
    <source>
        <dbReference type="Proteomes" id="UP001595190"/>
    </source>
</evidence>
<dbReference type="SUPFAM" id="SSF52172">
    <property type="entry name" value="CheY-like"/>
    <property type="match status" value="1"/>
</dbReference>
<comment type="catalytic activity">
    <reaction evidence="1">
        <text>ATP + protein L-histidine = ADP + protein N-phospho-L-histidine.</text>
        <dbReference type="EC" id="2.7.13.3"/>
    </reaction>
</comment>